<name>A0A382E9M5_9ZZZZ</name>
<dbReference type="EMBL" id="UINC01043378">
    <property type="protein sequence ID" value="SVB47330.1"/>
    <property type="molecule type" value="Genomic_DNA"/>
</dbReference>
<gene>
    <name evidence="4" type="ORF">METZ01_LOCUS200184</name>
</gene>
<keyword evidence="2" id="KW-0663">Pyridoxal phosphate</keyword>
<accession>A0A382E9M5</accession>
<evidence type="ECO:0000313" key="4">
    <source>
        <dbReference type="EMBL" id="SVB47330.1"/>
    </source>
</evidence>
<sequence length="166" mass="18463">MIQHPLISLTEDKTLLGSIAEEYGTPLYIYSGNRIKNNIDRLSTALNKHLRKNQIYFAVKANSNPHLISFMRSIYPDLGCDCSSPGELFVSNKTGIPSERCLYTGNYESSDDLRVALGSGCHINLDDIQSFRKLSKIQVPEEISFRVNPGFGSGRFKEITTGGEKA</sequence>
<evidence type="ECO:0000256" key="1">
    <source>
        <dbReference type="ARBA" id="ARBA00001933"/>
    </source>
</evidence>
<feature type="domain" description="Orn/DAP/Arg decarboxylase 2 N-terminal" evidence="3">
    <location>
        <begin position="38"/>
        <end position="165"/>
    </location>
</feature>
<dbReference type="GO" id="GO:0008836">
    <property type="term" value="F:diaminopimelate decarboxylase activity"/>
    <property type="evidence" value="ECO:0007669"/>
    <property type="project" value="TreeGrafter"/>
</dbReference>
<dbReference type="Gene3D" id="3.20.20.10">
    <property type="entry name" value="Alanine racemase"/>
    <property type="match status" value="1"/>
</dbReference>
<protein>
    <recommendedName>
        <fullName evidence="3">Orn/DAP/Arg decarboxylase 2 N-terminal domain-containing protein</fullName>
    </recommendedName>
</protein>
<organism evidence="4">
    <name type="scientific">marine metagenome</name>
    <dbReference type="NCBI Taxonomy" id="408172"/>
    <lineage>
        <taxon>unclassified sequences</taxon>
        <taxon>metagenomes</taxon>
        <taxon>ecological metagenomes</taxon>
    </lineage>
</organism>
<dbReference type="SUPFAM" id="SSF51419">
    <property type="entry name" value="PLP-binding barrel"/>
    <property type="match status" value="1"/>
</dbReference>
<dbReference type="InterPro" id="IPR022644">
    <property type="entry name" value="De-COase2_N"/>
</dbReference>
<dbReference type="PANTHER" id="PTHR43727">
    <property type="entry name" value="DIAMINOPIMELATE DECARBOXYLASE"/>
    <property type="match status" value="1"/>
</dbReference>
<dbReference type="AlphaFoldDB" id="A0A382E9M5"/>
<evidence type="ECO:0000259" key="3">
    <source>
        <dbReference type="Pfam" id="PF02784"/>
    </source>
</evidence>
<dbReference type="PANTHER" id="PTHR43727:SF2">
    <property type="entry name" value="GROUP IV DECARBOXYLASE"/>
    <property type="match status" value="1"/>
</dbReference>
<feature type="non-terminal residue" evidence="4">
    <location>
        <position position="166"/>
    </location>
</feature>
<proteinExistence type="predicted"/>
<dbReference type="Gene3D" id="2.40.37.10">
    <property type="entry name" value="Lyase, Ornithine Decarboxylase, Chain A, domain 1"/>
    <property type="match status" value="1"/>
</dbReference>
<reference evidence="4" key="1">
    <citation type="submission" date="2018-05" db="EMBL/GenBank/DDBJ databases">
        <authorList>
            <person name="Lanie J.A."/>
            <person name="Ng W.-L."/>
            <person name="Kazmierczak K.M."/>
            <person name="Andrzejewski T.M."/>
            <person name="Davidsen T.M."/>
            <person name="Wayne K.J."/>
            <person name="Tettelin H."/>
            <person name="Glass J.I."/>
            <person name="Rusch D."/>
            <person name="Podicherti R."/>
            <person name="Tsui H.-C.T."/>
            <person name="Winkler M.E."/>
        </authorList>
    </citation>
    <scope>NUCLEOTIDE SEQUENCE</scope>
</reference>
<comment type="cofactor">
    <cofactor evidence="1">
        <name>pyridoxal 5'-phosphate</name>
        <dbReference type="ChEBI" id="CHEBI:597326"/>
    </cofactor>
</comment>
<dbReference type="InterPro" id="IPR029066">
    <property type="entry name" value="PLP-binding_barrel"/>
</dbReference>
<dbReference type="InterPro" id="IPR009006">
    <property type="entry name" value="Ala_racemase/Decarboxylase_C"/>
</dbReference>
<dbReference type="Pfam" id="PF02784">
    <property type="entry name" value="Orn_Arg_deC_N"/>
    <property type="match status" value="1"/>
</dbReference>
<dbReference type="GO" id="GO:0009089">
    <property type="term" value="P:lysine biosynthetic process via diaminopimelate"/>
    <property type="evidence" value="ECO:0007669"/>
    <property type="project" value="TreeGrafter"/>
</dbReference>
<evidence type="ECO:0000256" key="2">
    <source>
        <dbReference type="ARBA" id="ARBA00022898"/>
    </source>
</evidence>